<protein>
    <submittedName>
        <fullName evidence="5">MarR family transcriptional regulator</fullName>
    </submittedName>
</protein>
<accession>A0ABS7G336</accession>
<keyword evidence="1" id="KW-0805">Transcription regulation</keyword>
<dbReference type="InterPro" id="IPR036390">
    <property type="entry name" value="WH_DNA-bd_sf"/>
</dbReference>
<dbReference type="Pfam" id="PF12802">
    <property type="entry name" value="MarR_2"/>
    <property type="match status" value="1"/>
</dbReference>
<dbReference type="Proteomes" id="UP000774570">
    <property type="component" value="Unassembled WGS sequence"/>
</dbReference>
<dbReference type="PANTHER" id="PTHR33164:SF94">
    <property type="entry name" value="TRANSCRIPTIONAL REGULATORY PROTEIN-RELATED"/>
    <property type="match status" value="1"/>
</dbReference>
<feature type="domain" description="HTH marR-type" evidence="4">
    <location>
        <begin position="11"/>
        <end position="145"/>
    </location>
</feature>
<reference evidence="5 6" key="1">
    <citation type="submission" date="2021-07" db="EMBL/GenBank/DDBJ databases">
        <title>Actinomadura sp. PM05-2 isolated from lichen.</title>
        <authorList>
            <person name="Somphong A."/>
            <person name="Phongsopitanun W."/>
            <person name="Tanasupawat S."/>
            <person name="Peongsungnone V."/>
        </authorList>
    </citation>
    <scope>NUCLEOTIDE SEQUENCE [LARGE SCALE GENOMIC DNA]</scope>
    <source>
        <strain evidence="5 6">PM05-2</strain>
    </source>
</reference>
<evidence type="ECO:0000256" key="2">
    <source>
        <dbReference type="ARBA" id="ARBA00023125"/>
    </source>
</evidence>
<evidence type="ECO:0000313" key="5">
    <source>
        <dbReference type="EMBL" id="MBW8487097.1"/>
    </source>
</evidence>
<dbReference type="PRINTS" id="PR00598">
    <property type="entry name" value="HTHMARR"/>
</dbReference>
<dbReference type="EMBL" id="JAIBOA010000030">
    <property type="protein sequence ID" value="MBW8487097.1"/>
    <property type="molecule type" value="Genomic_DNA"/>
</dbReference>
<evidence type="ECO:0000256" key="1">
    <source>
        <dbReference type="ARBA" id="ARBA00023015"/>
    </source>
</evidence>
<comment type="caution">
    <text evidence="5">The sequence shown here is derived from an EMBL/GenBank/DDBJ whole genome shotgun (WGS) entry which is preliminary data.</text>
</comment>
<keyword evidence="3" id="KW-0804">Transcription</keyword>
<name>A0ABS7G336_9ACTN</name>
<evidence type="ECO:0000313" key="6">
    <source>
        <dbReference type="Proteomes" id="UP000774570"/>
    </source>
</evidence>
<dbReference type="Gene3D" id="1.10.10.10">
    <property type="entry name" value="Winged helix-like DNA-binding domain superfamily/Winged helix DNA-binding domain"/>
    <property type="match status" value="1"/>
</dbReference>
<dbReference type="RefSeq" id="WP_220170336.1">
    <property type="nucleotide sequence ID" value="NZ_JAIBOA010000030.1"/>
</dbReference>
<dbReference type="InterPro" id="IPR023187">
    <property type="entry name" value="Tscrpt_reg_MarR-type_CS"/>
</dbReference>
<gene>
    <name evidence="5" type="ORF">K1Y72_32350</name>
</gene>
<dbReference type="PANTHER" id="PTHR33164">
    <property type="entry name" value="TRANSCRIPTIONAL REGULATOR, MARR FAMILY"/>
    <property type="match status" value="1"/>
</dbReference>
<proteinExistence type="predicted"/>
<evidence type="ECO:0000256" key="3">
    <source>
        <dbReference type="ARBA" id="ARBA00023163"/>
    </source>
</evidence>
<dbReference type="SUPFAM" id="SSF46785">
    <property type="entry name" value="Winged helix' DNA-binding domain"/>
    <property type="match status" value="1"/>
</dbReference>
<keyword evidence="2" id="KW-0238">DNA-binding</keyword>
<dbReference type="PROSITE" id="PS50995">
    <property type="entry name" value="HTH_MARR_2"/>
    <property type="match status" value="1"/>
</dbReference>
<keyword evidence="6" id="KW-1185">Reference proteome</keyword>
<dbReference type="InterPro" id="IPR000835">
    <property type="entry name" value="HTH_MarR-typ"/>
</dbReference>
<evidence type="ECO:0000259" key="4">
    <source>
        <dbReference type="PROSITE" id="PS50995"/>
    </source>
</evidence>
<dbReference type="SMART" id="SM00347">
    <property type="entry name" value="HTH_MARR"/>
    <property type="match status" value="1"/>
</dbReference>
<organism evidence="5 6">
    <name type="scientific">Actinomadura parmotrematis</name>
    <dbReference type="NCBI Taxonomy" id="2864039"/>
    <lineage>
        <taxon>Bacteria</taxon>
        <taxon>Bacillati</taxon>
        <taxon>Actinomycetota</taxon>
        <taxon>Actinomycetes</taxon>
        <taxon>Streptosporangiales</taxon>
        <taxon>Thermomonosporaceae</taxon>
        <taxon>Actinomadura</taxon>
    </lineage>
</organism>
<dbReference type="PROSITE" id="PS01117">
    <property type="entry name" value="HTH_MARR_1"/>
    <property type="match status" value="1"/>
</dbReference>
<dbReference type="InterPro" id="IPR036388">
    <property type="entry name" value="WH-like_DNA-bd_sf"/>
</dbReference>
<dbReference type="InterPro" id="IPR039422">
    <property type="entry name" value="MarR/SlyA-like"/>
</dbReference>
<sequence>MTESSKEISRTAVSGALVERAARSLLAVWRRAHDAAPERVPPSQLRALEAVQRRGVLNLRALAGELGVIPSSASRLCDRLEAAGLLARAGSDADRRQVTLQITAPGEELLRDIALRRQRDLEEVLRRMSPDGRERLLSGLSEFAAAASTAVRRAATPDG</sequence>